<dbReference type="GO" id="GO:0016740">
    <property type="term" value="F:transferase activity"/>
    <property type="evidence" value="ECO:0007669"/>
    <property type="project" value="UniProtKB-KW"/>
</dbReference>
<dbReference type="PANTHER" id="PTHR43630:SF2">
    <property type="entry name" value="GLYCOSYLTRANSFERASE"/>
    <property type="match status" value="1"/>
</dbReference>
<keyword evidence="2" id="KW-0808">Transferase</keyword>
<reference evidence="2" key="1">
    <citation type="submission" date="2016-08" db="EMBL/GenBank/DDBJ databases">
        <title>Complete Genome Seqeunce of Paenibacillus sp. BIHB 4019 from tea rhizoplane.</title>
        <authorList>
            <person name="Thakur R."/>
            <person name="Swarnkar M.K."/>
            <person name="Gulati A."/>
        </authorList>
    </citation>
    <scope>NUCLEOTIDE SEQUENCE [LARGE SCALE GENOMIC DNA]</scope>
    <source>
        <strain evidence="2">BIHB4019</strain>
    </source>
</reference>
<dbReference type="AlphaFoldDB" id="A0A1B2DGS2"/>
<feature type="domain" description="Glycosyltransferase 2-like" evidence="1">
    <location>
        <begin position="20"/>
        <end position="146"/>
    </location>
</feature>
<sequence length="252" mass="29309">MSGLEPFRIPRKISGNKLTAIMQVRNEEGRYLETLLADLSSFVDEIVIVDDASTDATVAICKASRKVVKLVENEGRLFGCEWRLRQMLWRAAEETEPDWLLAVDADEFYEDAAKAEMRSLINQGEYDWFAFRKYDFWGSATHYREDALWNLHQRPTVALARYLPGYHYAYPQWAQHAPRLPLTCSALPGAQTELRIKHFGWAGSAEERLRKYERHMQFDPDGKWRSLAHYASILDPNPRLVRWEERGISKGE</sequence>
<protein>
    <submittedName>
        <fullName evidence="2">Glycosyl transferase family 2</fullName>
    </submittedName>
</protein>
<organism evidence="2">
    <name type="scientific">Paenibacillus sp. BIHB 4019</name>
    <dbReference type="NCBI Taxonomy" id="1870819"/>
    <lineage>
        <taxon>Bacteria</taxon>
        <taxon>Bacillati</taxon>
        <taxon>Bacillota</taxon>
        <taxon>Bacilli</taxon>
        <taxon>Bacillales</taxon>
        <taxon>Paenibacillaceae</taxon>
        <taxon>Paenibacillus</taxon>
    </lineage>
</organism>
<dbReference type="PANTHER" id="PTHR43630">
    <property type="entry name" value="POLY-BETA-1,6-N-ACETYL-D-GLUCOSAMINE SYNTHASE"/>
    <property type="match status" value="1"/>
</dbReference>
<proteinExistence type="predicted"/>
<dbReference type="RefSeq" id="WP_099518146.1">
    <property type="nucleotide sequence ID" value="NZ_CP016808.1"/>
</dbReference>
<dbReference type="Pfam" id="PF00535">
    <property type="entry name" value="Glycos_transf_2"/>
    <property type="match status" value="1"/>
</dbReference>
<dbReference type="InterPro" id="IPR029044">
    <property type="entry name" value="Nucleotide-diphossugar_trans"/>
</dbReference>
<dbReference type="InterPro" id="IPR001173">
    <property type="entry name" value="Glyco_trans_2-like"/>
</dbReference>
<dbReference type="Gene3D" id="3.90.550.10">
    <property type="entry name" value="Spore Coat Polysaccharide Biosynthesis Protein SpsA, Chain A"/>
    <property type="match status" value="1"/>
</dbReference>
<gene>
    <name evidence="2" type="ORF">BBD42_10565</name>
</gene>
<evidence type="ECO:0000259" key="1">
    <source>
        <dbReference type="Pfam" id="PF00535"/>
    </source>
</evidence>
<dbReference type="EMBL" id="CP016808">
    <property type="protein sequence ID" value="ANY66859.1"/>
    <property type="molecule type" value="Genomic_DNA"/>
</dbReference>
<evidence type="ECO:0000313" key="2">
    <source>
        <dbReference type="EMBL" id="ANY66859.1"/>
    </source>
</evidence>
<name>A0A1B2DGS2_9BACL</name>
<accession>A0A1B2DGS2</accession>
<dbReference type="SUPFAM" id="SSF53448">
    <property type="entry name" value="Nucleotide-diphospho-sugar transferases"/>
    <property type="match status" value="1"/>
</dbReference>